<accession>A0A8J7KLV2</accession>
<feature type="domain" description="Peptidase S9 prolyl oligopeptidase catalytic" evidence="1">
    <location>
        <begin position="67"/>
        <end position="258"/>
    </location>
</feature>
<dbReference type="InterPro" id="IPR053145">
    <property type="entry name" value="AB_hydrolase_Est10"/>
</dbReference>
<organism evidence="2 3">
    <name type="scientific">Savagea serpentis</name>
    <dbReference type="NCBI Taxonomy" id="2785297"/>
    <lineage>
        <taxon>Bacteria</taxon>
        <taxon>Bacillati</taxon>
        <taxon>Bacillota</taxon>
        <taxon>Bacilli</taxon>
        <taxon>Bacillales</taxon>
        <taxon>Caryophanaceae</taxon>
        <taxon>Savagea</taxon>
    </lineage>
</organism>
<evidence type="ECO:0000313" key="2">
    <source>
        <dbReference type="EMBL" id="MBF4501784.1"/>
    </source>
</evidence>
<dbReference type="GO" id="GO:0006508">
    <property type="term" value="P:proteolysis"/>
    <property type="evidence" value="ECO:0007669"/>
    <property type="project" value="InterPro"/>
</dbReference>
<dbReference type="Gene3D" id="3.40.50.1820">
    <property type="entry name" value="alpha/beta hydrolase"/>
    <property type="match status" value="1"/>
</dbReference>
<dbReference type="Pfam" id="PF00326">
    <property type="entry name" value="Peptidase_S9"/>
    <property type="match status" value="1"/>
</dbReference>
<comment type="caution">
    <text evidence="2">The sequence shown here is derived from an EMBL/GenBank/DDBJ whole genome shotgun (WGS) entry which is preliminary data.</text>
</comment>
<evidence type="ECO:0000259" key="1">
    <source>
        <dbReference type="Pfam" id="PF00326"/>
    </source>
</evidence>
<dbReference type="InterPro" id="IPR001375">
    <property type="entry name" value="Peptidase_S9_cat"/>
</dbReference>
<dbReference type="GO" id="GO:0052689">
    <property type="term" value="F:carboxylic ester hydrolase activity"/>
    <property type="evidence" value="ECO:0007669"/>
    <property type="project" value="TreeGrafter"/>
</dbReference>
<evidence type="ECO:0000313" key="3">
    <source>
        <dbReference type="Proteomes" id="UP000622653"/>
    </source>
</evidence>
<dbReference type="RefSeq" id="WP_194563260.1">
    <property type="nucleotide sequence ID" value="NZ_JADKPV010000005.1"/>
</dbReference>
<dbReference type="InterPro" id="IPR029058">
    <property type="entry name" value="AB_hydrolase_fold"/>
</dbReference>
<dbReference type="EMBL" id="JADKPV010000005">
    <property type="protein sequence ID" value="MBF4501784.1"/>
    <property type="molecule type" value="Genomic_DNA"/>
</dbReference>
<dbReference type="PANTHER" id="PTHR43265:SF1">
    <property type="entry name" value="ESTERASE ESTD"/>
    <property type="match status" value="1"/>
</dbReference>
<proteinExistence type="predicted"/>
<dbReference type="AlphaFoldDB" id="A0A8J7KLV2"/>
<name>A0A8J7KLV2_9BACL</name>
<dbReference type="GO" id="GO:0008236">
    <property type="term" value="F:serine-type peptidase activity"/>
    <property type="evidence" value="ECO:0007669"/>
    <property type="project" value="InterPro"/>
</dbReference>
<dbReference type="Proteomes" id="UP000622653">
    <property type="component" value="Unassembled WGS sequence"/>
</dbReference>
<protein>
    <submittedName>
        <fullName evidence="2">S9 family peptidase</fullName>
    </submittedName>
</protein>
<gene>
    <name evidence="2" type="ORF">IRY55_10440</name>
</gene>
<keyword evidence="3" id="KW-1185">Reference proteome</keyword>
<dbReference type="SUPFAM" id="SSF53474">
    <property type="entry name" value="alpha/beta-Hydrolases"/>
    <property type="match status" value="1"/>
</dbReference>
<reference evidence="2" key="1">
    <citation type="submission" date="2020-11" db="EMBL/GenBank/DDBJ databases">
        <title>Multidrug resistant novel bacterium Savagea serpentis sp. nov., isolated from the scats of a vine snake (Ahaetulla nasuta).</title>
        <authorList>
            <person name="Venkata Ramana V."/>
            <person name="Vikas Patil S."/>
            <person name="Yogita Lugani V."/>
        </authorList>
    </citation>
    <scope>NUCLEOTIDE SEQUENCE</scope>
    <source>
        <strain evidence="2">SN6</strain>
    </source>
</reference>
<dbReference type="PANTHER" id="PTHR43265">
    <property type="entry name" value="ESTERASE ESTD"/>
    <property type="match status" value="1"/>
</dbReference>
<sequence>MRSGTIIERRLYPSPNPRIRIEEVTYQSGPYRVKGLLAIPKRKGRYSSIIYFRGGIQSLGTVRPARIAQYASYGFIVFAPFYRGNRGGEGRDEFVGDDRLDAISAVDVLKQIEWTNGHIHIVGYSRGGAMACWTAIAREEVTTATIWAGMSDIVATYFERIDMRRMMKRLIGKSPNSNSSGYRERNPLSELYRVRCPFLIVHGKRDQNVSIAQSYRLEALLRAEQKEVATIYFETYDHFLPNVIGRTLIRHMTAWMKSEENRLGR</sequence>